<gene>
    <name evidence="3" type="ORF">CSSPTR1EN2_LOCUS13001</name>
</gene>
<keyword evidence="2" id="KW-0812">Transmembrane</keyword>
<feature type="region of interest" description="Disordered" evidence="1">
    <location>
        <begin position="100"/>
        <end position="165"/>
    </location>
</feature>
<keyword evidence="2" id="KW-0472">Membrane</keyword>
<keyword evidence="2" id="KW-1133">Transmembrane helix</keyword>
<feature type="compositionally biased region" description="Pro residues" evidence="1">
    <location>
        <begin position="107"/>
        <end position="126"/>
    </location>
</feature>
<evidence type="ECO:0000256" key="2">
    <source>
        <dbReference type="SAM" id="Phobius"/>
    </source>
</evidence>
<proteinExistence type="predicted"/>
<feature type="compositionally biased region" description="Pro residues" evidence="1">
    <location>
        <begin position="138"/>
        <end position="147"/>
    </location>
</feature>
<dbReference type="PANTHER" id="PTHR36721">
    <property type="entry name" value="PROLINE-RICH FAMILY PROTEIN"/>
    <property type="match status" value="1"/>
</dbReference>
<evidence type="ECO:0000256" key="1">
    <source>
        <dbReference type="SAM" id="MobiDB-lite"/>
    </source>
</evidence>
<dbReference type="Proteomes" id="UP001497512">
    <property type="component" value="Chromosome 2"/>
</dbReference>
<feature type="compositionally biased region" description="Low complexity" evidence="1">
    <location>
        <begin position="148"/>
        <end position="164"/>
    </location>
</feature>
<dbReference type="PANTHER" id="PTHR36721:SF1">
    <property type="entry name" value="OS04G0446401 PROTEIN"/>
    <property type="match status" value="1"/>
</dbReference>
<protein>
    <submittedName>
        <fullName evidence="3">Uncharacterized protein</fullName>
    </submittedName>
</protein>
<sequence length="233" mass="24825">MAADRCPGIFLPRGLARPDQLGTGSKSVQDKQESYKGLRFVLVIRVSAFHSLLLCLALFCNFASEAAAEGITVVERSTAARRDRFAAAVLTATYQNKRGLLGLEHPPSLPPPPHRLSPRPLAPPAPYARAPRGSTSPSSPPPPPNSPTPSSDSTSDESATAAGSRLNSKEKVGIVLAAIAAALQVVVFTYLLAKRRQMLGMVCGYDHPPPGGERANNNWELQHHRASSAHAQL</sequence>
<feature type="compositionally biased region" description="Low complexity" evidence="1">
    <location>
        <begin position="127"/>
        <end position="137"/>
    </location>
</feature>
<evidence type="ECO:0000313" key="3">
    <source>
        <dbReference type="EMBL" id="CAK9215852.1"/>
    </source>
</evidence>
<evidence type="ECO:0000313" key="4">
    <source>
        <dbReference type="Proteomes" id="UP001497512"/>
    </source>
</evidence>
<feature type="transmembrane region" description="Helical" evidence="2">
    <location>
        <begin position="172"/>
        <end position="193"/>
    </location>
</feature>
<keyword evidence="4" id="KW-1185">Reference proteome</keyword>
<name>A0ABP0U943_9BRYO</name>
<dbReference type="EMBL" id="OZ019894">
    <property type="protein sequence ID" value="CAK9215852.1"/>
    <property type="molecule type" value="Genomic_DNA"/>
</dbReference>
<organism evidence="3 4">
    <name type="scientific">Sphagnum troendelagicum</name>
    <dbReference type="NCBI Taxonomy" id="128251"/>
    <lineage>
        <taxon>Eukaryota</taxon>
        <taxon>Viridiplantae</taxon>
        <taxon>Streptophyta</taxon>
        <taxon>Embryophyta</taxon>
        <taxon>Bryophyta</taxon>
        <taxon>Sphagnophytina</taxon>
        <taxon>Sphagnopsida</taxon>
        <taxon>Sphagnales</taxon>
        <taxon>Sphagnaceae</taxon>
        <taxon>Sphagnum</taxon>
    </lineage>
</organism>
<accession>A0ABP0U943</accession>
<reference evidence="3" key="1">
    <citation type="submission" date="2024-02" db="EMBL/GenBank/DDBJ databases">
        <authorList>
            <consortium name="ELIXIR-Norway"/>
            <consortium name="Elixir Norway"/>
        </authorList>
    </citation>
    <scope>NUCLEOTIDE SEQUENCE</scope>
</reference>